<reference evidence="2" key="1">
    <citation type="submission" date="2022-10" db="EMBL/GenBank/DDBJ databases">
        <title>Puccinia triticina Genome sequencing and assembly.</title>
        <authorList>
            <person name="Li C."/>
        </authorList>
    </citation>
    <scope>NUCLEOTIDE SEQUENCE</scope>
    <source>
        <strain evidence="2">Pt15</strain>
    </source>
</reference>
<evidence type="ECO:0000256" key="1">
    <source>
        <dbReference type="SAM" id="MobiDB-lite"/>
    </source>
</evidence>
<organism evidence="2 3">
    <name type="scientific">Puccinia triticina</name>
    <dbReference type="NCBI Taxonomy" id="208348"/>
    <lineage>
        <taxon>Eukaryota</taxon>
        <taxon>Fungi</taxon>
        <taxon>Dikarya</taxon>
        <taxon>Basidiomycota</taxon>
        <taxon>Pucciniomycotina</taxon>
        <taxon>Pucciniomycetes</taxon>
        <taxon>Pucciniales</taxon>
        <taxon>Pucciniaceae</taxon>
        <taxon>Puccinia</taxon>
    </lineage>
</organism>
<accession>A0ABY7CLK8</accession>
<gene>
    <name evidence="2" type="ORF">PtA15_4A115</name>
</gene>
<feature type="compositionally biased region" description="Polar residues" evidence="1">
    <location>
        <begin position="127"/>
        <end position="138"/>
    </location>
</feature>
<dbReference type="GeneID" id="77808861"/>
<feature type="compositionally biased region" description="Basic and acidic residues" evidence="1">
    <location>
        <begin position="92"/>
        <end position="104"/>
    </location>
</feature>
<sequence>MDWLCWKAQESLQSARGGGLRRQPAWKRKRDFLGRIHWLSSHRARHGYPLPIITSTIQRTHNHPGINVDVQPTSLGDLFRECRDTSWGSSDSQKRTEEAAERRSRPALGRPPLPARPSSQAPADPGTSCSIPSRVFTTKTRKKCTGGPAAARTKLRHHPTSPASRKGVS</sequence>
<keyword evidence="3" id="KW-1185">Reference proteome</keyword>
<dbReference type="RefSeq" id="XP_053019222.1">
    <property type="nucleotide sequence ID" value="XM_053167966.1"/>
</dbReference>
<dbReference type="EMBL" id="CP110424">
    <property type="protein sequence ID" value="WAQ83667.1"/>
    <property type="molecule type" value="Genomic_DNA"/>
</dbReference>
<proteinExistence type="predicted"/>
<evidence type="ECO:0000313" key="2">
    <source>
        <dbReference type="EMBL" id="WAQ83667.1"/>
    </source>
</evidence>
<name>A0ABY7CLK8_9BASI</name>
<feature type="region of interest" description="Disordered" evidence="1">
    <location>
        <begin position="81"/>
        <end position="169"/>
    </location>
</feature>
<dbReference type="Proteomes" id="UP001164743">
    <property type="component" value="Chromosome 4A"/>
</dbReference>
<protein>
    <submittedName>
        <fullName evidence="2">Uncharacterized protein</fullName>
    </submittedName>
</protein>
<evidence type="ECO:0000313" key="3">
    <source>
        <dbReference type="Proteomes" id="UP001164743"/>
    </source>
</evidence>